<comment type="caution">
    <text evidence="7">The sequence shown here is derived from an EMBL/GenBank/DDBJ whole genome shotgun (WGS) entry which is preliminary data.</text>
</comment>
<evidence type="ECO:0000313" key="7">
    <source>
        <dbReference type="EMBL" id="TWH80598.1"/>
    </source>
</evidence>
<name>A0A562JBI8_9FIRM</name>
<dbReference type="InterPro" id="IPR013325">
    <property type="entry name" value="RNA_pol_sigma_r2"/>
</dbReference>
<keyword evidence="6" id="KW-0346">Stress response</keyword>
<dbReference type="GO" id="GO:0003677">
    <property type="term" value="F:DNA binding"/>
    <property type="evidence" value="ECO:0007669"/>
    <property type="project" value="UniProtKB-UniRule"/>
</dbReference>
<dbReference type="AlphaFoldDB" id="A0A562JBI8"/>
<organism evidence="7 8">
    <name type="scientific">Sedimentibacter saalensis</name>
    <dbReference type="NCBI Taxonomy" id="130788"/>
    <lineage>
        <taxon>Bacteria</taxon>
        <taxon>Bacillati</taxon>
        <taxon>Bacillota</taxon>
        <taxon>Tissierellia</taxon>
        <taxon>Sedimentibacter</taxon>
    </lineage>
</organism>
<feature type="DNA-binding region" description="H-T-H motif" evidence="6">
    <location>
        <begin position="189"/>
        <end position="208"/>
    </location>
</feature>
<evidence type="ECO:0000256" key="5">
    <source>
        <dbReference type="ARBA" id="ARBA00023163"/>
    </source>
</evidence>
<dbReference type="GO" id="GO:0005737">
    <property type="term" value="C:cytoplasm"/>
    <property type="evidence" value="ECO:0007669"/>
    <property type="project" value="UniProtKB-SubCell"/>
</dbReference>
<comment type="similarity">
    <text evidence="6">Belongs to the sigma-70 factor family. SigI subfamily.</text>
</comment>
<dbReference type="PIRSF" id="PIRSF038953">
    <property type="entry name" value="SigI"/>
    <property type="match status" value="1"/>
</dbReference>
<proteinExistence type="inferred from homology"/>
<comment type="subcellular location">
    <subcellularLocation>
        <location evidence="6">Cytoplasm</location>
    </subcellularLocation>
</comment>
<keyword evidence="2 6" id="KW-0805">Transcription regulation</keyword>
<dbReference type="OrthoDB" id="3190733at2"/>
<evidence type="ECO:0000256" key="2">
    <source>
        <dbReference type="ARBA" id="ARBA00023015"/>
    </source>
</evidence>
<dbReference type="RefSeq" id="WP_145082587.1">
    <property type="nucleotide sequence ID" value="NZ_DAMBUX010000003.1"/>
</dbReference>
<evidence type="ECO:0000256" key="4">
    <source>
        <dbReference type="ARBA" id="ARBA00023125"/>
    </source>
</evidence>
<keyword evidence="4 6" id="KW-0238">DNA-binding</keyword>
<keyword evidence="8" id="KW-1185">Reference proteome</keyword>
<evidence type="ECO:0000256" key="6">
    <source>
        <dbReference type="HAMAP-Rule" id="MF_02064"/>
    </source>
</evidence>
<keyword evidence="3 6" id="KW-0731">Sigma factor</keyword>
<dbReference type="SUPFAM" id="SSF88946">
    <property type="entry name" value="Sigma2 domain of RNA polymerase sigma factors"/>
    <property type="match status" value="1"/>
</dbReference>
<comment type="function">
    <text evidence="6">Sigma factors are initiation factors that promote the attachment of RNA polymerase to specific initiation sites and are then released.</text>
</comment>
<evidence type="ECO:0000256" key="1">
    <source>
        <dbReference type="ARBA" id="ARBA00022490"/>
    </source>
</evidence>
<protein>
    <recommendedName>
        <fullName evidence="6">RNA polymerase sigma factor SigI</fullName>
    </recommendedName>
</protein>
<gene>
    <name evidence="6" type="primary">sigI</name>
    <name evidence="7" type="ORF">LY60_01860</name>
</gene>
<keyword evidence="1 6" id="KW-0963">Cytoplasm</keyword>
<feature type="short sequence motif" description="Polymerase core binding" evidence="6">
    <location>
        <begin position="46"/>
        <end position="59"/>
    </location>
</feature>
<evidence type="ECO:0000313" key="8">
    <source>
        <dbReference type="Proteomes" id="UP000315343"/>
    </source>
</evidence>
<dbReference type="InterPro" id="IPR014244">
    <property type="entry name" value="RNA_pol_sigma-I"/>
</dbReference>
<sequence length="236" mass="27737">MREIDKKAMEVKENKKHLEEFLKEYEFFILKTAYKATGKYITKSDDQWSVSLSAFNEAVNAYSYEKGSFLSFSEIVIKRRLYDYIKKQSRHFCEVSVNPYVFESDGEEEEIMLMQEVMEKVAVKEENEAKLEIEAVSGILKEYGFSFFDLADVSPKAKKTKLVCAKAIVYIMQNSILLNEMRRLKLLPLKTIENNLKLPRKLLERHRKYIIAGAEIMSGDYPVLQEYLKFVREEMK</sequence>
<keyword evidence="5 6" id="KW-0804">Transcription</keyword>
<evidence type="ECO:0000256" key="3">
    <source>
        <dbReference type="ARBA" id="ARBA00023082"/>
    </source>
</evidence>
<dbReference type="GO" id="GO:0006352">
    <property type="term" value="P:DNA-templated transcription initiation"/>
    <property type="evidence" value="ECO:0007669"/>
    <property type="project" value="UniProtKB-UniRule"/>
</dbReference>
<dbReference type="Proteomes" id="UP000315343">
    <property type="component" value="Unassembled WGS sequence"/>
</dbReference>
<dbReference type="GO" id="GO:0016987">
    <property type="term" value="F:sigma factor activity"/>
    <property type="evidence" value="ECO:0007669"/>
    <property type="project" value="UniProtKB-UniRule"/>
</dbReference>
<reference evidence="7 8" key="1">
    <citation type="submission" date="2019-07" db="EMBL/GenBank/DDBJ databases">
        <title>Genomic Encyclopedia of Type Strains, Phase I: the one thousand microbial genomes (KMG-I) project.</title>
        <authorList>
            <person name="Kyrpides N."/>
        </authorList>
    </citation>
    <scope>NUCLEOTIDE SEQUENCE [LARGE SCALE GENOMIC DNA]</scope>
    <source>
        <strain evidence="7 8">DSM 13558</strain>
    </source>
</reference>
<dbReference type="HAMAP" id="MF_02064">
    <property type="entry name" value="Sigma70_SigI"/>
    <property type="match status" value="1"/>
</dbReference>
<comment type="activity regulation">
    <text evidence="6">Negatively regulated by the anti-sigma-I factor RsgI.</text>
</comment>
<accession>A0A562JBI8</accession>
<comment type="subunit">
    <text evidence="6">Interacts with RsgI.</text>
</comment>
<dbReference type="EMBL" id="VLKH01000004">
    <property type="protein sequence ID" value="TWH80598.1"/>
    <property type="molecule type" value="Genomic_DNA"/>
</dbReference>